<feature type="region of interest" description="Disordered" evidence="1">
    <location>
        <begin position="229"/>
        <end position="332"/>
    </location>
</feature>
<dbReference type="AlphaFoldDB" id="A0A4T0TT93"/>
<feature type="compositionally biased region" description="Acidic residues" evidence="1">
    <location>
        <begin position="245"/>
        <end position="255"/>
    </location>
</feature>
<dbReference type="PANTHER" id="PTHR31735">
    <property type="entry name" value="VACUOLAR MEMBRANE PROTEIN YPL162C"/>
    <property type="match status" value="1"/>
</dbReference>
<proteinExistence type="predicted"/>
<feature type="transmembrane region" description="Helical" evidence="2">
    <location>
        <begin position="201"/>
        <end position="220"/>
    </location>
</feature>
<feature type="transmembrane region" description="Helical" evidence="2">
    <location>
        <begin position="79"/>
        <end position="98"/>
    </location>
</feature>
<reference evidence="3 4" key="1">
    <citation type="submission" date="2019-03" db="EMBL/GenBank/DDBJ databases">
        <title>Sequencing 25 genomes of Wallemia mellicola.</title>
        <authorList>
            <person name="Gostincar C."/>
        </authorList>
    </citation>
    <scope>NUCLEOTIDE SEQUENCE [LARGE SCALE GENOMIC DNA]</scope>
    <source>
        <strain evidence="3 4">EXF-757</strain>
    </source>
</reference>
<keyword evidence="2" id="KW-0812">Transmembrane</keyword>
<feature type="compositionally biased region" description="Basic and acidic residues" evidence="1">
    <location>
        <begin position="256"/>
        <end position="266"/>
    </location>
</feature>
<keyword evidence="2" id="KW-1133">Transmembrane helix</keyword>
<organism evidence="3 4">
    <name type="scientific">Wallemia mellicola</name>
    <dbReference type="NCBI Taxonomy" id="1708541"/>
    <lineage>
        <taxon>Eukaryota</taxon>
        <taxon>Fungi</taxon>
        <taxon>Dikarya</taxon>
        <taxon>Basidiomycota</taxon>
        <taxon>Wallemiomycotina</taxon>
        <taxon>Wallemiomycetes</taxon>
        <taxon>Wallemiales</taxon>
        <taxon>Wallemiaceae</taxon>
        <taxon>Wallemia</taxon>
    </lineage>
</organism>
<dbReference type="InterPro" id="IPR022127">
    <property type="entry name" value="STIMATE/YPL162C"/>
</dbReference>
<evidence type="ECO:0008006" key="5">
    <source>
        <dbReference type="Google" id="ProtNLM"/>
    </source>
</evidence>
<feature type="compositionally biased region" description="Polar residues" evidence="1">
    <location>
        <begin position="303"/>
        <end position="329"/>
    </location>
</feature>
<dbReference type="PANTHER" id="PTHR31735:SF1">
    <property type="entry name" value="VACUOLAR MEMBRANE PROTEIN YPL162C"/>
    <property type="match status" value="1"/>
</dbReference>
<evidence type="ECO:0000313" key="4">
    <source>
        <dbReference type="Proteomes" id="UP000310708"/>
    </source>
</evidence>
<name>A0A4T0TT93_9BASI</name>
<protein>
    <recommendedName>
        <fullName evidence="5">Vacuolar membrane protein</fullName>
    </recommendedName>
</protein>
<feature type="transmembrane region" description="Helical" evidence="2">
    <location>
        <begin position="118"/>
        <end position="136"/>
    </location>
</feature>
<evidence type="ECO:0000313" key="3">
    <source>
        <dbReference type="EMBL" id="TIC68437.1"/>
    </source>
</evidence>
<feature type="transmembrane region" description="Helical" evidence="2">
    <location>
        <begin position="39"/>
        <end position="58"/>
    </location>
</feature>
<gene>
    <name evidence="3" type="ORF">E3Q01_00834</name>
</gene>
<evidence type="ECO:0000256" key="1">
    <source>
        <dbReference type="SAM" id="MobiDB-lite"/>
    </source>
</evidence>
<feature type="compositionally biased region" description="Basic and acidic residues" evidence="1">
    <location>
        <begin position="283"/>
        <end position="298"/>
    </location>
</feature>
<keyword evidence="2" id="KW-0472">Membrane</keyword>
<dbReference type="Proteomes" id="UP000310708">
    <property type="component" value="Unassembled WGS sequence"/>
</dbReference>
<sequence>MDDNSDVLINAPELGNESCRLFGMLSSPPIPYLISPGPFALGVQALMGVIVLGALVFKRYREPYRRPWKIWLCDVSKQIIGQAFVHGFNLLVSDFFAVHGGENPCSGYFLNITIDTTIGVLIIYGFMKLFHWLLVTKLHNERFRSGHYGKPPSIISWLLQLVVYVLILTLMKLLVAVSLAILPLFSISDFLLDEISPNAQVIISMCIWPLIMNVLQFWLIDSLIKSKSPSEGPNFKAQSPHDDFDVGDDSDDDSDAEHHGFLRKEDIDEEEEEEAADNADISRSLEEGRRRDDSKDGDDGGNSYHQSSRAPQNSTNNGFSRANNSSTQESRGEYIPLNNLSLSASNLRYRLVTHSSRSQVVF</sequence>
<feature type="compositionally biased region" description="Acidic residues" evidence="1">
    <location>
        <begin position="267"/>
        <end position="277"/>
    </location>
</feature>
<dbReference type="Pfam" id="PF12400">
    <property type="entry name" value="STIMATE"/>
    <property type="match status" value="1"/>
</dbReference>
<dbReference type="EMBL" id="SPRX01000007">
    <property type="protein sequence ID" value="TIC68437.1"/>
    <property type="molecule type" value="Genomic_DNA"/>
</dbReference>
<feature type="transmembrane region" description="Helical" evidence="2">
    <location>
        <begin position="157"/>
        <end position="181"/>
    </location>
</feature>
<accession>A0A4T0TT93</accession>
<dbReference type="GO" id="GO:0016020">
    <property type="term" value="C:membrane"/>
    <property type="evidence" value="ECO:0007669"/>
    <property type="project" value="TreeGrafter"/>
</dbReference>
<evidence type="ECO:0000256" key="2">
    <source>
        <dbReference type="SAM" id="Phobius"/>
    </source>
</evidence>
<comment type="caution">
    <text evidence="3">The sequence shown here is derived from an EMBL/GenBank/DDBJ whole genome shotgun (WGS) entry which is preliminary data.</text>
</comment>